<evidence type="ECO:0000259" key="6">
    <source>
        <dbReference type="PROSITE" id="PS50931"/>
    </source>
</evidence>
<dbReference type="InterPro" id="IPR005119">
    <property type="entry name" value="LysR_subst-bd"/>
</dbReference>
<accession>A0ABP6VZV0</accession>
<comment type="similarity">
    <text evidence="1">Belongs to the LysR transcriptional regulatory family.</text>
</comment>
<sequence>MLFRQLEYLVALAGERHFARAAEQCGVSQPSLSEAIRKLEEELAVPLIRRGRRFDGLTAEGDRVVAWARQILADRDSLLTAVGAMRTGLTGRLRIGTVPSAGVTAPRLIETLGVAHPLLTTDVASDLTSVTIVDRLRDFSLDAALTYLDDDMRAEFRVLPLYLERYALLVGPDRAAVLGPVASWADAAALPLCLLTPSMRGRRMMDDCFADAGTAPVAEVETDSFATVLAHVANGRTAGVVPLAWLHALGVPAGVRAIPLAKPPKPVQIGLVVRARDPQPPAVRALLAAAEETDFRELESGPAGYPTGSATRSRSVRL</sequence>
<evidence type="ECO:0000256" key="3">
    <source>
        <dbReference type="ARBA" id="ARBA00023125"/>
    </source>
</evidence>
<feature type="compositionally biased region" description="Polar residues" evidence="5">
    <location>
        <begin position="308"/>
        <end position="318"/>
    </location>
</feature>
<dbReference type="PRINTS" id="PR00039">
    <property type="entry name" value="HTHLYSR"/>
</dbReference>
<dbReference type="SUPFAM" id="SSF53850">
    <property type="entry name" value="Periplasmic binding protein-like II"/>
    <property type="match status" value="1"/>
</dbReference>
<dbReference type="Proteomes" id="UP001500689">
    <property type="component" value="Unassembled WGS sequence"/>
</dbReference>
<comment type="caution">
    <text evidence="7">The sequence shown here is derived from an EMBL/GenBank/DDBJ whole genome shotgun (WGS) entry which is preliminary data.</text>
</comment>
<evidence type="ECO:0000313" key="8">
    <source>
        <dbReference type="Proteomes" id="UP001500689"/>
    </source>
</evidence>
<keyword evidence="8" id="KW-1185">Reference proteome</keyword>
<keyword evidence="4" id="KW-0804">Transcription</keyword>
<dbReference type="InterPro" id="IPR050950">
    <property type="entry name" value="HTH-type_LysR_regulators"/>
</dbReference>
<dbReference type="Gene3D" id="1.10.10.10">
    <property type="entry name" value="Winged helix-like DNA-binding domain superfamily/Winged helix DNA-binding domain"/>
    <property type="match status" value="1"/>
</dbReference>
<keyword evidence="2" id="KW-0805">Transcription regulation</keyword>
<dbReference type="PROSITE" id="PS50931">
    <property type="entry name" value="HTH_LYSR"/>
    <property type="match status" value="1"/>
</dbReference>
<gene>
    <name evidence="7" type="primary">oxyS</name>
    <name evidence="7" type="ORF">GCM10022222_29710</name>
</gene>
<evidence type="ECO:0000256" key="5">
    <source>
        <dbReference type="SAM" id="MobiDB-lite"/>
    </source>
</evidence>
<dbReference type="SUPFAM" id="SSF46785">
    <property type="entry name" value="Winged helix' DNA-binding domain"/>
    <property type="match status" value="1"/>
</dbReference>
<organism evidence="7 8">
    <name type="scientific">Amycolatopsis ultiminotia</name>
    <dbReference type="NCBI Taxonomy" id="543629"/>
    <lineage>
        <taxon>Bacteria</taxon>
        <taxon>Bacillati</taxon>
        <taxon>Actinomycetota</taxon>
        <taxon>Actinomycetes</taxon>
        <taxon>Pseudonocardiales</taxon>
        <taxon>Pseudonocardiaceae</taxon>
        <taxon>Amycolatopsis</taxon>
    </lineage>
</organism>
<protein>
    <submittedName>
        <fullName evidence="7">LysR family transcriptional regulator OxyS</fullName>
    </submittedName>
</protein>
<feature type="region of interest" description="Disordered" evidence="5">
    <location>
        <begin position="297"/>
        <end position="318"/>
    </location>
</feature>
<dbReference type="EMBL" id="BAAAZN010000005">
    <property type="protein sequence ID" value="GAA3544123.1"/>
    <property type="molecule type" value="Genomic_DNA"/>
</dbReference>
<dbReference type="InterPro" id="IPR036388">
    <property type="entry name" value="WH-like_DNA-bd_sf"/>
</dbReference>
<dbReference type="Gene3D" id="3.40.190.290">
    <property type="match status" value="1"/>
</dbReference>
<dbReference type="CDD" id="cd05466">
    <property type="entry name" value="PBP2_LTTR_substrate"/>
    <property type="match status" value="1"/>
</dbReference>
<dbReference type="Pfam" id="PF00126">
    <property type="entry name" value="HTH_1"/>
    <property type="match status" value="1"/>
</dbReference>
<reference evidence="8" key="1">
    <citation type="journal article" date="2019" name="Int. J. Syst. Evol. Microbiol.">
        <title>The Global Catalogue of Microorganisms (GCM) 10K type strain sequencing project: providing services to taxonomists for standard genome sequencing and annotation.</title>
        <authorList>
            <consortium name="The Broad Institute Genomics Platform"/>
            <consortium name="The Broad Institute Genome Sequencing Center for Infectious Disease"/>
            <person name="Wu L."/>
            <person name="Ma J."/>
        </authorList>
    </citation>
    <scope>NUCLEOTIDE SEQUENCE [LARGE SCALE GENOMIC DNA]</scope>
    <source>
        <strain evidence="8">JCM 16898</strain>
    </source>
</reference>
<dbReference type="PANTHER" id="PTHR30419:SF31">
    <property type="entry name" value="BLR3139 PROTEIN"/>
    <property type="match status" value="1"/>
</dbReference>
<proteinExistence type="inferred from homology"/>
<dbReference type="PANTHER" id="PTHR30419">
    <property type="entry name" value="HTH-TYPE TRANSCRIPTIONAL REGULATOR YBHD"/>
    <property type="match status" value="1"/>
</dbReference>
<dbReference type="InterPro" id="IPR036390">
    <property type="entry name" value="WH_DNA-bd_sf"/>
</dbReference>
<name>A0ABP6VZV0_9PSEU</name>
<dbReference type="InterPro" id="IPR000847">
    <property type="entry name" value="LysR_HTH_N"/>
</dbReference>
<dbReference type="Pfam" id="PF03466">
    <property type="entry name" value="LysR_substrate"/>
    <property type="match status" value="1"/>
</dbReference>
<evidence type="ECO:0000256" key="4">
    <source>
        <dbReference type="ARBA" id="ARBA00023163"/>
    </source>
</evidence>
<dbReference type="RefSeq" id="WP_344859886.1">
    <property type="nucleotide sequence ID" value="NZ_BAAAZN010000005.1"/>
</dbReference>
<keyword evidence="3" id="KW-0238">DNA-binding</keyword>
<evidence type="ECO:0000256" key="2">
    <source>
        <dbReference type="ARBA" id="ARBA00023015"/>
    </source>
</evidence>
<feature type="domain" description="HTH lysR-type" evidence="6">
    <location>
        <begin position="1"/>
        <end position="58"/>
    </location>
</feature>
<evidence type="ECO:0000313" key="7">
    <source>
        <dbReference type="EMBL" id="GAA3544123.1"/>
    </source>
</evidence>
<evidence type="ECO:0000256" key="1">
    <source>
        <dbReference type="ARBA" id="ARBA00009437"/>
    </source>
</evidence>